<keyword evidence="2" id="KW-1185">Reference proteome</keyword>
<dbReference type="AlphaFoldDB" id="A0A8R7PUR9"/>
<proteinExistence type="predicted"/>
<name>A0A8R7PUR9_TRIUA</name>
<reference evidence="1" key="2">
    <citation type="submission" date="2018-03" db="EMBL/GenBank/DDBJ databases">
        <title>The Triticum urartu genome reveals the dynamic nature of wheat genome evolution.</title>
        <authorList>
            <person name="Ling H."/>
            <person name="Ma B."/>
            <person name="Shi X."/>
            <person name="Liu H."/>
            <person name="Dong L."/>
            <person name="Sun H."/>
            <person name="Cao Y."/>
            <person name="Gao Q."/>
            <person name="Zheng S."/>
            <person name="Li Y."/>
            <person name="Yu Y."/>
            <person name="Du H."/>
            <person name="Qi M."/>
            <person name="Li Y."/>
            <person name="Yu H."/>
            <person name="Cui Y."/>
            <person name="Wang N."/>
            <person name="Chen C."/>
            <person name="Wu H."/>
            <person name="Zhao Y."/>
            <person name="Zhang J."/>
            <person name="Li Y."/>
            <person name="Zhou W."/>
            <person name="Zhang B."/>
            <person name="Hu W."/>
            <person name="Eijk M."/>
            <person name="Tang J."/>
            <person name="Witsenboer H."/>
            <person name="Zhao S."/>
            <person name="Li Z."/>
            <person name="Zhang A."/>
            <person name="Wang D."/>
            <person name="Liang C."/>
        </authorList>
    </citation>
    <scope>NUCLEOTIDE SEQUENCE [LARGE SCALE GENOMIC DNA]</scope>
    <source>
        <strain evidence="1">cv. G1812</strain>
    </source>
</reference>
<protein>
    <submittedName>
        <fullName evidence="1">Uncharacterized protein</fullName>
    </submittedName>
</protein>
<dbReference type="Proteomes" id="UP000015106">
    <property type="component" value="Chromosome 3"/>
</dbReference>
<dbReference type="EnsemblPlants" id="TuG1812G0300003832.01.T03">
    <property type="protein sequence ID" value="TuG1812G0300003832.01.T03"/>
    <property type="gene ID" value="TuG1812G0300003832.01"/>
</dbReference>
<evidence type="ECO:0000313" key="2">
    <source>
        <dbReference type="Proteomes" id="UP000015106"/>
    </source>
</evidence>
<sequence>MEVVAYPLPRTRMDALTLPLLQNLALGEEVVATVFFGTPRPYPHRHRWRR</sequence>
<accession>A0A8R7PUR9</accession>
<reference evidence="2" key="1">
    <citation type="journal article" date="2013" name="Nature">
        <title>Draft genome of the wheat A-genome progenitor Triticum urartu.</title>
        <authorList>
            <person name="Ling H.Q."/>
            <person name="Zhao S."/>
            <person name="Liu D."/>
            <person name="Wang J."/>
            <person name="Sun H."/>
            <person name="Zhang C."/>
            <person name="Fan H."/>
            <person name="Li D."/>
            <person name="Dong L."/>
            <person name="Tao Y."/>
            <person name="Gao C."/>
            <person name="Wu H."/>
            <person name="Li Y."/>
            <person name="Cui Y."/>
            <person name="Guo X."/>
            <person name="Zheng S."/>
            <person name="Wang B."/>
            <person name="Yu K."/>
            <person name="Liang Q."/>
            <person name="Yang W."/>
            <person name="Lou X."/>
            <person name="Chen J."/>
            <person name="Feng M."/>
            <person name="Jian J."/>
            <person name="Zhang X."/>
            <person name="Luo G."/>
            <person name="Jiang Y."/>
            <person name="Liu J."/>
            <person name="Wang Z."/>
            <person name="Sha Y."/>
            <person name="Zhang B."/>
            <person name="Wu H."/>
            <person name="Tang D."/>
            <person name="Shen Q."/>
            <person name="Xue P."/>
            <person name="Zou S."/>
            <person name="Wang X."/>
            <person name="Liu X."/>
            <person name="Wang F."/>
            <person name="Yang Y."/>
            <person name="An X."/>
            <person name="Dong Z."/>
            <person name="Zhang K."/>
            <person name="Zhang X."/>
            <person name="Luo M.C."/>
            <person name="Dvorak J."/>
            <person name="Tong Y."/>
            <person name="Wang J."/>
            <person name="Yang H."/>
            <person name="Li Z."/>
            <person name="Wang D."/>
            <person name="Zhang A."/>
            <person name="Wang J."/>
        </authorList>
    </citation>
    <scope>NUCLEOTIDE SEQUENCE</scope>
    <source>
        <strain evidence="2">cv. G1812</strain>
    </source>
</reference>
<organism evidence="1 2">
    <name type="scientific">Triticum urartu</name>
    <name type="common">Red wild einkorn</name>
    <name type="synonym">Crithodium urartu</name>
    <dbReference type="NCBI Taxonomy" id="4572"/>
    <lineage>
        <taxon>Eukaryota</taxon>
        <taxon>Viridiplantae</taxon>
        <taxon>Streptophyta</taxon>
        <taxon>Embryophyta</taxon>
        <taxon>Tracheophyta</taxon>
        <taxon>Spermatophyta</taxon>
        <taxon>Magnoliopsida</taxon>
        <taxon>Liliopsida</taxon>
        <taxon>Poales</taxon>
        <taxon>Poaceae</taxon>
        <taxon>BOP clade</taxon>
        <taxon>Pooideae</taxon>
        <taxon>Triticodae</taxon>
        <taxon>Triticeae</taxon>
        <taxon>Triticinae</taxon>
        <taxon>Triticum</taxon>
    </lineage>
</organism>
<reference evidence="1" key="3">
    <citation type="submission" date="2022-06" db="UniProtKB">
        <authorList>
            <consortium name="EnsemblPlants"/>
        </authorList>
    </citation>
    <scope>IDENTIFICATION</scope>
</reference>
<dbReference type="Gramene" id="TuG1812G0300003832.01.T03">
    <property type="protein sequence ID" value="TuG1812G0300003832.01.T03"/>
    <property type="gene ID" value="TuG1812G0300003832.01"/>
</dbReference>
<evidence type="ECO:0000313" key="1">
    <source>
        <dbReference type="EnsemblPlants" id="TuG1812G0300003832.01.T03"/>
    </source>
</evidence>